<sequence>MEDKTVLVKERLKNPAFWLGVLGVIFSASGVDFNTLTSWSLLGKALIDILENPVAIVSVAMAIYGIWNNPTTRGFKDVK</sequence>
<dbReference type="Proteomes" id="UP000481454">
    <property type="component" value="Unassembled WGS sequence"/>
</dbReference>
<evidence type="ECO:0000256" key="1">
    <source>
        <dbReference type="SAM" id="Phobius"/>
    </source>
</evidence>
<name>A0AAP6WPX6_CLOPF</name>
<dbReference type="AlphaFoldDB" id="A0AAP6WPX6"/>
<protein>
    <submittedName>
        <fullName evidence="2">Phage holin</fullName>
    </submittedName>
</protein>
<gene>
    <name evidence="2" type="ORF">G6Z34_13000</name>
</gene>
<organism evidence="2 3">
    <name type="scientific">Clostridium perfringens</name>
    <dbReference type="NCBI Taxonomy" id="1502"/>
    <lineage>
        <taxon>Bacteria</taxon>
        <taxon>Bacillati</taxon>
        <taxon>Bacillota</taxon>
        <taxon>Clostridia</taxon>
        <taxon>Eubacteriales</taxon>
        <taxon>Clostridiaceae</taxon>
        <taxon>Clostridium</taxon>
    </lineage>
</organism>
<comment type="caution">
    <text evidence="2">The sequence shown here is derived from an EMBL/GenBank/DDBJ whole genome shotgun (WGS) entry which is preliminary data.</text>
</comment>
<keyword evidence="1" id="KW-0812">Transmembrane</keyword>
<dbReference type="EMBL" id="JAALLZ010000006">
    <property type="protein sequence ID" value="NGU31002.1"/>
    <property type="molecule type" value="Genomic_DNA"/>
</dbReference>
<accession>A0AAP6WPX6</accession>
<evidence type="ECO:0000313" key="3">
    <source>
        <dbReference type="Proteomes" id="UP000481454"/>
    </source>
</evidence>
<dbReference type="NCBIfam" id="TIGR01598">
    <property type="entry name" value="holin_phiLC3"/>
    <property type="match status" value="1"/>
</dbReference>
<evidence type="ECO:0000313" key="2">
    <source>
        <dbReference type="EMBL" id="NGU31002.1"/>
    </source>
</evidence>
<reference evidence="2 3" key="1">
    <citation type="submission" date="2020-02" db="EMBL/GenBank/DDBJ databases">
        <title>Genomic Insights into the Phylogeny and Genetic Plasticity of the Human and Animal Enteric Pathogen Clostridium perfringens.</title>
        <authorList>
            <person name="Feng Y."/>
            <person name="Hu Y."/>
        </authorList>
    </citation>
    <scope>NUCLEOTIDE SEQUENCE [LARGE SCALE GENOMIC DNA]</scope>
    <source>
        <strain evidence="2 3">CP-40</strain>
    </source>
</reference>
<dbReference type="InterPro" id="IPR006485">
    <property type="entry name" value="Phage-like_holin"/>
</dbReference>
<feature type="transmembrane region" description="Helical" evidence="1">
    <location>
        <begin position="16"/>
        <end position="37"/>
    </location>
</feature>
<keyword evidence="1" id="KW-1133">Transmembrane helix</keyword>
<dbReference type="Pfam" id="PF04531">
    <property type="entry name" value="Phage_holin_1"/>
    <property type="match status" value="1"/>
</dbReference>
<dbReference type="RefSeq" id="WP_164800946.1">
    <property type="nucleotide sequence ID" value="NZ_JAALLZ010000006.1"/>
</dbReference>
<keyword evidence="1" id="KW-0472">Membrane</keyword>
<proteinExistence type="predicted"/>
<feature type="transmembrane region" description="Helical" evidence="1">
    <location>
        <begin position="49"/>
        <end position="67"/>
    </location>
</feature>